<feature type="binding site" evidence="14">
    <location>
        <position position="96"/>
    </location>
    <ligand>
        <name>Mg(2+)</name>
        <dbReference type="ChEBI" id="CHEBI:18420"/>
    </ligand>
</feature>
<name>A0A6J1MDC9_DROHY</name>
<dbReference type="GeneID" id="111605229"/>
<keyword evidence="9 14" id="KW-0460">Magnesium</keyword>
<evidence type="ECO:0000256" key="14">
    <source>
        <dbReference type="PIRSR" id="PIRSR601952-2"/>
    </source>
</evidence>
<keyword evidence="17" id="KW-0732">Signal</keyword>
<evidence type="ECO:0000256" key="10">
    <source>
        <dbReference type="ARBA" id="ARBA00023136"/>
    </source>
</evidence>
<evidence type="ECO:0000256" key="8">
    <source>
        <dbReference type="ARBA" id="ARBA00022833"/>
    </source>
</evidence>
<dbReference type="InterPro" id="IPR017850">
    <property type="entry name" value="Alkaline_phosphatase_core_sf"/>
</dbReference>
<dbReference type="PANTHER" id="PTHR11596:SF91">
    <property type="entry name" value="ALKALINE PHOSPHATASE-RELATED"/>
    <property type="match status" value="1"/>
</dbReference>
<feature type="signal peptide" evidence="17">
    <location>
        <begin position="1"/>
        <end position="24"/>
    </location>
</feature>
<evidence type="ECO:0000256" key="17">
    <source>
        <dbReference type="SAM" id="SignalP"/>
    </source>
</evidence>
<feature type="binding site" evidence="14">
    <location>
        <position position="209"/>
    </location>
    <ligand>
        <name>Mg(2+)</name>
        <dbReference type="ChEBI" id="CHEBI:18420"/>
    </ligand>
</feature>
<evidence type="ECO:0000256" key="4">
    <source>
        <dbReference type="ARBA" id="ARBA00022475"/>
    </source>
</evidence>
<dbReference type="FunFam" id="3.40.720.10:FF:000008">
    <property type="entry name" value="Alkaline phosphatase"/>
    <property type="match status" value="1"/>
</dbReference>
<proteinExistence type="inferred from homology"/>
<feature type="binding site" evidence="14">
    <location>
        <position position="411"/>
    </location>
    <ligand>
        <name>Zn(2+)</name>
        <dbReference type="ChEBI" id="CHEBI:29105"/>
        <label>2</label>
    </ligand>
</feature>
<comment type="catalytic activity">
    <reaction evidence="16">
        <text>a phosphate monoester + H2O = an alcohol + phosphate</text>
        <dbReference type="Rhea" id="RHEA:15017"/>
        <dbReference type="ChEBI" id="CHEBI:15377"/>
        <dbReference type="ChEBI" id="CHEBI:30879"/>
        <dbReference type="ChEBI" id="CHEBI:43474"/>
        <dbReference type="ChEBI" id="CHEBI:67140"/>
        <dbReference type="EC" id="3.1.3.1"/>
    </reaction>
</comment>
<sequence>MLKMSCLKHQLILLVLVLVGVALGAHDGVHHVEELTGKRFIQARFDTGIATEKYTPPEEKNPQFWYDLAYEELGRKLKLPQPNGKKAKNLIMFLGDGMSLSTVAAARILKGQKAGGTGEEASLSFEQFPHTGLSRTYCSNAQVPDSACTATAYLCGVKTNIIEIGVSAAVTFNNCTESQNPDNRLTSIAEWAQNAGKSTGIVTTTTLTHASPSGAYAKTANRMWECDTDVESYGVDPKECVDMATQLVTQVPGRNFEVMLGGGMGKFLPKSIKDSHGNPGERSDGVNLLSRWQAKHDGGVLVTNRKQLLSMNVSAVSSIVGLFQSSLMDFHLEADASYQPTLSELTEVTIKKLSQNKNGYFAFIEGGLIDYGNHYTKAGYALDEVLEFEKAIKLARDLTSIEDTLIIVTSDHGHTLSISGYPGRGTPILGLNQHDADVNGIKYSTLNYAAGPKNYLDANGKRMDMTQEIGGSDFVFPSYITKDQGVHSGDDVGIFASGPQSHLFTGVMQQSTIPHLMAYAACIGKGPKLCDAK</sequence>
<evidence type="ECO:0000256" key="12">
    <source>
        <dbReference type="ARBA" id="ARBA00023288"/>
    </source>
</evidence>
<feature type="binding site" evidence="14">
    <location>
        <position position="96"/>
    </location>
    <ligand>
        <name>Zn(2+)</name>
        <dbReference type="ChEBI" id="CHEBI:29105"/>
        <label>2</label>
    </ligand>
</feature>
<comment type="similarity">
    <text evidence="2 15">Belongs to the alkaline phosphatase family.</text>
</comment>
<feature type="chain" id="PRO_5026955390" description="Alkaline phosphatase" evidence="17">
    <location>
        <begin position="25"/>
        <end position="533"/>
    </location>
</feature>
<evidence type="ECO:0000256" key="16">
    <source>
        <dbReference type="RuleBase" id="RU003947"/>
    </source>
</evidence>
<gene>
    <name evidence="19" type="primary">LOC111605229</name>
</gene>
<evidence type="ECO:0000256" key="3">
    <source>
        <dbReference type="ARBA" id="ARBA00012647"/>
    </source>
</evidence>
<feature type="binding site" evidence="14">
    <location>
        <position position="370"/>
    </location>
    <ligand>
        <name>Zn(2+)</name>
        <dbReference type="ChEBI" id="CHEBI:29105"/>
        <label>2</label>
    </ligand>
</feature>
<keyword evidence="12" id="KW-0449">Lipoprotein</keyword>
<dbReference type="GO" id="GO:0004035">
    <property type="term" value="F:alkaline phosphatase activity"/>
    <property type="evidence" value="ECO:0007669"/>
    <property type="project" value="UniProtKB-EC"/>
</dbReference>
<dbReference type="PANTHER" id="PTHR11596">
    <property type="entry name" value="ALKALINE PHOSPHATASE"/>
    <property type="match status" value="1"/>
</dbReference>
<evidence type="ECO:0000256" key="2">
    <source>
        <dbReference type="ARBA" id="ARBA00005984"/>
    </source>
</evidence>
<dbReference type="GO" id="GO:0046872">
    <property type="term" value="F:metal ion binding"/>
    <property type="evidence" value="ECO:0007669"/>
    <property type="project" value="UniProtKB-KW"/>
</dbReference>
<evidence type="ECO:0000256" key="13">
    <source>
        <dbReference type="PIRSR" id="PIRSR601952-1"/>
    </source>
</evidence>
<dbReference type="InterPro" id="IPR018299">
    <property type="entry name" value="Alkaline_phosphatase_AS"/>
</dbReference>
<keyword evidence="11" id="KW-0325">Glycoprotein</keyword>
<dbReference type="KEGG" id="dhe:111605229"/>
<dbReference type="SUPFAM" id="SSF53649">
    <property type="entry name" value="Alkaline phosphatase-like"/>
    <property type="match status" value="1"/>
</dbReference>
<evidence type="ECO:0000313" key="18">
    <source>
        <dbReference type="Proteomes" id="UP000504633"/>
    </source>
</evidence>
<dbReference type="PROSITE" id="PS00123">
    <property type="entry name" value="ALKALINE_PHOSPHATASE"/>
    <property type="match status" value="1"/>
</dbReference>
<evidence type="ECO:0000256" key="5">
    <source>
        <dbReference type="ARBA" id="ARBA00022622"/>
    </source>
</evidence>
<evidence type="ECO:0000256" key="15">
    <source>
        <dbReference type="RuleBase" id="RU003946"/>
    </source>
</evidence>
<feature type="binding site" evidence="14">
    <location>
        <position position="412"/>
    </location>
    <ligand>
        <name>Zn(2+)</name>
        <dbReference type="ChEBI" id="CHEBI:29105"/>
        <label>2</label>
    </ligand>
</feature>
<dbReference type="GO" id="GO:0005886">
    <property type="term" value="C:plasma membrane"/>
    <property type="evidence" value="ECO:0007669"/>
    <property type="project" value="UniProtKB-SubCell"/>
</dbReference>
<dbReference type="GO" id="GO:0098552">
    <property type="term" value="C:side of membrane"/>
    <property type="evidence" value="ECO:0007669"/>
    <property type="project" value="UniProtKB-KW"/>
</dbReference>
<evidence type="ECO:0000313" key="19">
    <source>
        <dbReference type="RefSeq" id="XP_023179426.2"/>
    </source>
</evidence>
<dbReference type="PRINTS" id="PR00113">
    <property type="entry name" value="ALKPHPHTASE"/>
</dbReference>
<dbReference type="Proteomes" id="UP000504633">
    <property type="component" value="Unplaced"/>
</dbReference>
<accession>A0A6J1MDC9</accession>
<keyword evidence="18" id="KW-1185">Reference proteome</keyword>
<comment type="cofactor">
    <cofactor evidence="14">
        <name>Zn(2+)</name>
        <dbReference type="ChEBI" id="CHEBI:29105"/>
    </cofactor>
    <text evidence="14">Binds 2 Zn(2+) ions.</text>
</comment>
<evidence type="ECO:0000256" key="7">
    <source>
        <dbReference type="ARBA" id="ARBA00022801"/>
    </source>
</evidence>
<feature type="active site" description="Phosphoserine intermediate" evidence="13">
    <location>
        <position position="146"/>
    </location>
</feature>
<dbReference type="AlphaFoldDB" id="A0A6J1MDC9"/>
<comment type="cofactor">
    <cofactor evidence="14">
        <name>Mg(2+)</name>
        <dbReference type="ChEBI" id="CHEBI:18420"/>
    </cofactor>
    <text evidence="14">Binds 1 Mg(2+) ion.</text>
</comment>
<feature type="binding site" evidence="14">
    <location>
        <position position="211"/>
    </location>
    <ligand>
        <name>Mg(2+)</name>
        <dbReference type="ChEBI" id="CHEBI:18420"/>
    </ligand>
</feature>
<dbReference type="SMART" id="SM00098">
    <property type="entry name" value="alkPPc"/>
    <property type="match status" value="1"/>
</dbReference>
<comment type="subcellular location">
    <subcellularLocation>
        <location evidence="1">Cell membrane</location>
        <topology evidence="1">Lipid-anchor</topology>
        <topology evidence="1">GPI-anchor</topology>
    </subcellularLocation>
</comment>
<evidence type="ECO:0000256" key="9">
    <source>
        <dbReference type="ARBA" id="ARBA00022842"/>
    </source>
</evidence>
<reference evidence="19" key="1">
    <citation type="submission" date="2025-08" db="UniProtKB">
        <authorList>
            <consortium name="RefSeq"/>
        </authorList>
    </citation>
    <scope>IDENTIFICATION</scope>
    <source>
        <strain evidence="19">15085-1641.00</strain>
        <tissue evidence="19">Whole body</tissue>
    </source>
</reference>
<evidence type="ECO:0000256" key="6">
    <source>
        <dbReference type="ARBA" id="ARBA00022723"/>
    </source>
</evidence>
<dbReference type="Gene3D" id="3.40.720.10">
    <property type="entry name" value="Alkaline Phosphatase, subunit A"/>
    <property type="match status" value="1"/>
</dbReference>
<keyword evidence="8 14" id="KW-0862">Zinc</keyword>
<keyword evidence="7 16" id="KW-0378">Hydrolase</keyword>
<keyword evidence="6 14" id="KW-0479">Metal-binding</keyword>
<keyword evidence="4" id="KW-1003">Cell membrane</keyword>
<evidence type="ECO:0000256" key="11">
    <source>
        <dbReference type="ARBA" id="ARBA00023180"/>
    </source>
</evidence>
<keyword evidence="10" id="KW-0472">Membrane</keyword>
<dbReference type="OMA" id="NGYFAFI"/>
<dbReference type="OrthoDB" id="5818554at2759"/>
<feature type="binding site" evidence="14">
    <location>
        <position position="487"/>
    </location>
    <ligand>
        <name>Zn(2+)</name>
        <dbReference type="ChEBI" id="CHEBI:29105"/>
        <label>2</label>
    </ligand>
</feature>
<feature type="binding site" evidence="14">
    <location>
        <position position="374"/>
    </location>
    <ligand>
        <name>Zn(2+)</name>
        <dbReference type="ChEBI" id="CHEBI:29105"/>
        <label>2</label>
    </ligand>
</feature>
<evidence type="ECO:0000256" key="1">
    <source>
        <dbReference type="ARBA" id="ARBA00004609"/>
    </source>
</evidence>
<keyword evidence="5" id="KW-0336">GPI-anchor</keyword>
<dbReference type="EC" id="3.1.3.1" evidence="3 16"/>
<organism evidence="18 19">
    <name type="scientific">Drosophila hydei</name>
    <name type="common">Fruit fly</name>
    <dbReference type="NCBI Taxonomy" id="7224"/>
    <lineage>
        <taxon>Eukaryota</taxon>
        <taxon>Metazoa</taxon>
        <taxon>Ecdysozoa</taxon>
        <taxon>Arthropoda</taxon>
        <taxon>Hexapoda</taxon>
        <taxon>Insecta</taxon>
        <taxon>Pterygota</taxon>
        <taxon>Neoptera</taxon>
        <taxon>Endopterygota</taxon>
        <taxon>Diptera</taxon>
        <taxon>Brachycera</taxon>
        <taxon>Muscomorpha</taxon>
        <taxon>Ephydroidea</taxon>
        <taxon>Drosophilidae</taxon>
        <taxon>Drosophila</taxon>
    </lineage>
</organism>
<protein>
    <recommendedName>
        <fullName evidence="3 16">Alkaline phosphatase</fullName>
        <ecNumber evidence="3 16">3.1.3.1</ecNumber>
    </recommendedName>
</protein>
<dbReference type="RefSeq" id="XP_023179426.2">
    <property type="nucleotide sequence ID" value="XM_023323658.2"/>
</dbReference>
<dbReference type="CDD" id="cd16012">
    <property type="entry name" value="ALP"/>
    <property type="match status" value="1"/>
</dbReference>
<dbReference type="Pfam" id="PF00245">
    <property type="entry name" value="Alk_phosphatase"/>
    <property type="match status" value="1"/>
</dbReference>
<feature type="binding site" evidence="14">
    <location>
        <position position="365"/>
    </location>
    <ligand>
        <name>Mg(2+)</name>
        <dbReference type="ChEBI" id="CHEBI:18420"/>
    </ligand>
</feature>
<dbReference type="InterPro" id="IPR001952">
    <property type="entry name" value="Alkaline_phosphatase"/>
</dbReference>